<dbReference type="CDD" id="cd12148">
    <property type="entry name" value="fungal_TF_MHR"/>
    <property type="match status" value="1"/>
</dbReference>
<dbReference type="Proteomes" id="UP000094569">
    <property type="component" value="Unassembled WGS sequence"/>
</dbReference>
<keyword evidence="1" id="KW-0805">Transcription regulation</keyword>
<accession>A0A1E3BJG5</accession>
<evidence type="ECO:0000313" key="8">
    <source>
        <dbReference type="Proteomes" id="UP000094569"/>
    </source>
</evidence>
<dbReference type="CDD" id="cd00067">
    <property type="entry name" value="GAL4"/>
    <property type="match status" value="1"/>
</dbReference>
<dbReference type="PANTHER" id="PTHR47785:SF4">
    <property type="entry name" value="ZN(II)2CYS6 TRANSCRIPTION FACTOR (EUROFUNG)"/>
    <property type="match status" value="1"/>
</dbReference>
<dbReference type="GO" id="GO:0000981">
    <property type="term" value="F:DNA-binding transcription factor activity, RNA polymerase II-specific"/>
    <property type="evidence" value="ECO:0007669"/>
    <property type="project" value="InterPro"/>
</dbReference>
<dbReference type="Gene3D" id="4.10.240.10">
    <property type="entry name" value="Zn(2)-C6 fungal-type DNA-binding domain"/>
    <property type="match status" value="1"/>
</dbReference>
<dbReference type="InterPro" id="IPR053181">
    <property type="entry name" value="EcdB-like_regulator"/>
</dbReference>
<feature type="region of interest" description="Disordered" evidence="5">
    <location>
        <begin position="363"/>
        <end position="423"/>
    </location>
</feature>
<evidence type="ECO:0000313" key="7">
    <source>
        <dbReference type="EMBL" id="ODM21094.1"/>
    </source>
</evidence>
<dbReference type="Pfam" id="PF00172">
    <property type="entry name" value="Zn_clus"/>
    <property type="match status" value="1"/>
</dbReference>
<evidence type="ECO:0000256" key="5">
    <source>
        <dbReference type="SAM" id="MobiDB-lite"/>
    </source>
</evidence>
<feature type="compositionally biased region" description="Pro residues" evidence="5">
    <location>
        <begin position="10"/>
        <end position="19"/>
    </location>
</feature>
<dbReference type="GO" id="GO:0008270">
    <property type="term" value="F:zinc ion binding"/>
    <property type="evidence" value="ECO:0007669"/>
    <property type="project" value="InterPro"/>
</dbReference>
<dbReference type="PROSITE" id="PS50048">
    <property type="entry name" value="ZN2_CY6_FUNGAL_2"/>
    <property type="match status" value="1"/>
</dbReference>
<comment type="caution">
    <text evidence="7">The sequence shown here is derived from an EMBL/GenBank/DDBJ whole genome shotgun (WGS) entry which is preliminary data.</text>
</comment>
<keyword evidence="4" id="KW-0539">Nucleus</keyword>
<organism evidence="7 8">
    <name type="scientific">Aspergillus cristatus</name>
    <name type="common">Chinese Fuzhuan brick tea-fermentation fungus</name>
    <name type="synonym">Eurotium cristatum</name>
    <dbReference type="NCBI Taxonomy" id="573508"/>
    <lineage>
        <taxon>Eukaryota</taxon>
        <taxon>Fungi</taxon>
        <taxon>Dikarya</taxon>
        <taxon>Ascomycota</taxon>
        <taxon>Pezizomycotina</taxon>
        <taxon>Eurotiomycetes</taxon>
        <taxon>Eurotiomycetidae</taxon>
        <taxon>Eurotiales</taxon>
        <taxon>Aspergillaceae</taxon>
        <taxon>Aspergillus</taxon>
        <taxon>Aspergillus subgen. Aspergillus</taxon>
    </lineage>
</organism>
<dbReference type="PANTHER" id="PTHR47785">
    <property type="entry name" value="ZN(II)2CYS6 TRANSCRIPTION FACTOR (EUROFUNG)-RELATED-RELATED"/>
    <property type="match status" value="1"/>
</dbReference>
<dbReference type="PROSITE" id="PS00463">
    <property type="entry name" value="ZN2_CY6_FUNGAL_1"/>
    <property type="match status" value="1"/>
</dbReference>
<dbReference type="AlphaFoldDB" id="A0A1E3BJG5"/>
<evidence type="ECO:0000256" key="4">
    <source>
        <dbReference type="ARBA" id="ARBA00023242"/>
    </source>
</evidence>
<dbReference type="STRING" id="573508.A0A1E3BJG5"/>
<feature type="domain" description="Zn(2)-C6 fungal-type" evidence="6">
    <location>
        <begin position="189"/>
        <end position="219"/>
    </location>
</feature>
<dbReference type="VEuPathDB" id="FungiDB:SI65_04147"/>
<evidence type="ECO:0000256" key="1">
    <source>
        <dbReference type="ARBA" id="ARBA00023015"/>
    </source>
</evidence>
<dbReference type="EMBL" id="JXNT01000003">
    <property type="protein sequence ID" value="ODM21094.1"/>
    <property type="molecule type" value="Genomic_DNA"/>
</dbReference>
<proteinExistence type="predicted"/>
<keyword evidence="8" id="KW-1185">Reference proteome</keyword>
<keyword evidence="2" id="KW-0238">DNA-binding</keyword>
<protein>
    <recommendedName>
        <fullName evidence="6">Zn(2)-C6 fungal-type domain-containing protein</fullName>
    </recommendedName>
</protein>
<gene>
    <name evidence="7" type="ORF">SI65_04147</name>
</gene>
<evidence type="ECO:0000259" key="6">
    <source>
        <dbReference type="PROSITE" id="PS50048"/>
    </source>
</evidence>
<feature type="compositionally biased region" description="Low complexity" evidence="5">
    <location>
        <begin position="121"/>
        <end position="135"/>
    </location>
</feature>
<feature type="region of interest" description="Disordered" evidence="5">
    <location>
        <begin position="1"/>
        <end position="44"/>
    </location>
</feature>
<feature type="compositionally biased region" description="Pro residues" evidence="5">
    <location>
        <begin position="146"/>
        <end position="158"/>
    </location>
</feature>
<dbReference type="SUPFAM" id="SSF57701">
    <property type="entry name" value="Zn2/Cys6 DNA-binding domain"/>
    <property type="match status" value="1"/>
</dbReference>
<evidence type="ECO:0000256" key="3">
    <source>
        <dbReference type="ARBA" id="ARBA00023163"/>
    </source>
</evidence>
<dbReference type="OrthoDB" id="5244761at2759"/>
<sequence>MAEDRSKPLPYYPAPPLSQPPQAMHMPPLESSHDRAMAAATTAASDQHWVYSNTSQASPVPPTHGFPTISNQELLQLPPNGPYGRPNSLLGSAMMPPDAHHHHLPPPLGNYHVNGNVASAPSYPSHHNAPPHSAPLKSANVEPPTHSIPPQYPTPVPAPTLQTPASSDAPYQDQVHGMRQKKVSRAQQACNQCRVRKTKCDEGRPSCSHCEENNLPCVYKDTVPPYKCSKQVDQGLQLSCILAAKAKAKEARVIPSQNPVRPASQKQVINPMMKPDMPDVLHDQGIKEKNTSFVVNQDIDAAEGVKEGLKDDDRELSIPVEHTPAAHKLLMWPSVKALLYPMEYDEDYVINLEKDRSMVRVYGQGEGDDTNEGAQQRQQPSMPNMSSHSTPDLDEGSPPAGSPSGATWGAPGRTTPATPGTSVRTVEHGIEESGIFTTDSTTVHRLHFSYTEHMHKLHPFLDQNNLEEKIEMFICMYCSSASMFQPRIERSIDNAVILLVLALGSICECHDCPLPGPVSRGHCNVDVIPGLAYYGYATQILGSLQGGNGLPHVQAALLASLYAGQLAHPFQSHGWICQAAWACQVLVQRKRYDQIDDGPRKDLYNFAYWTCLQLESDILAELDLPASGISHLEDRINLPKEICAPSTMMVVFYSAQIHLRKILNRVHTDLYKVNKQGQHCWSSKVQEILSMNLQQWQSSLPKVMQWEDYDPPSKDINAARMRANYYGACYIIHRPLLYHALHIARCDEGPGPVQSSITMPVGGWTSCTYRDLPTKLQRACEVCIDSAILSMEAFDGIEGRPVVTNIFGTAHAQFGNMLVLSTTYMSSLSELVDYNVLRRLLKRTIRSLSQHISPSLQTDTSILVEVYKKIFSEPPESFSSF</sequence>
<keyword evidence="3" id="KW-0804">Transcription</keyword>
<feature type="compositionally biased region" description="Low complexity" evidence="5">
    <location>
        <begin position="405"/>
        <end position="421"/>
    </location>
</feature>
<dbReference type="InterPro" id="IPR036864">
    <property type="entry name" value="Zn2-C6_fun-type_DNA-bd_sf"/>
</dbReference>
<dbReference type="GO" id="GO:0003677">
    <property type="term" value="F:DNA binding"/>
    <property type="evidence" value="ECO:0007669"/>
    <property type="project" value="UniProtKB-KW"/>
</dbReference>
<feature type="compositionally biased region" description="Polar residues" evidence="5">
    <location>
        <begin position="372"/>
        <end position="390"/>
    </location>
</feature>
<dbReference type="SMART" id="SM00066">
    <property type="entry name" value="GAL4"/>
    <property type="match status" value="1"/>
</dbReference>
<feature type="region of interest" description="Disordered" evidence="5">
    <location>
        <begin position="121"/>
        <end position="171"/>
    </location>
</feature>
<dbReference type="InterPro" id="IPR001138">
    <property type="entry name" value="Zn2Cys6_DnaBD"/>
</dbReference>
<evidence type="ECO:0000256" key="2">
    <source>
        <dbReference type="ARBA" id="ARBA00023125"/>
    </source>
</evidence>
<name>A0A1E3BJG5_ASPCR</name>
<reference evidence="7 8" key="1">
    <citation type="journal article" date="2016" name="BMC Genomics">
        <title>Comparative genomic and transcriptomic analyses of the Fuzhuan brick tea-fermentation fungus Aspergillus cristatus.</title>
        <authorList>
            <person name="Ge Y."/>
            <person name="Wang Y."/>
            <person name="Liu Y."/>
            <person name="Tan Y."/>
            <person name="Ren X."/>
            <person name="Zhang X."/>
            <person name="Hyde K.D."/>
            <person name="Liu Y."/>
            <person name="Liu Z."/>
        </authorList>
    </citation>
    <scope>NUCLEOTIDE SEQUENCE [LARGE SCALE GENOMIC DNA]</scope>
    <source>
        <strain evidence="7 8">GZAAS20.1005</strain>
    </source>
</reference>